<dbReference type="Proteomes" id="UP000623467">
    <property type="component" value="Unassembled WGS sequence"/>
</dbReference>
<dbReference type="GO" id="GO:0003743">
    <property type="term" value="F:translation initiation factor activity"/>
    <property type="evidence" value="ECO:0007669"/>
    <property type="project" value="UniProtKB-KW"/>
</dbReference>
<feature type="region of interest" description="Disordered" evidence="1">
    <location>
        <begin position="92"/>
        <end position="192"/>
    </location>
</feature>
<protein>
    <submittedName>
        <fullName evidence="2">Eukaryotic translation initiation factor 4 gamma</fullName>
    </submittedName>
</protein>
<accession>A0A8H6Y3L4</accession>
<keyword evidence="2" id="KW-0396">Initiation factor</keyword>
<keyword evidence="3" id="KW-1185">Reference proteome</keyword>
<evidence type="ECO:0000256" key="1">
    <source>
        <dbReference type="SAM" id="MobiDB-lite"/>
    </source>
</evidence>
<feature type="compositionally biased region" description="Pro residues" evidence="1">
    <location>
        <begin position="178"/>
        <end position="187"/>
    </location>
</feature>
<keyword evidence="2" id="KW-0648">Protein biosynthesis</keyword>
<reference evidence="2" key="1">
    <citation type="submission" date="2020-05" db="EMBL/GenBank/DDBJ databases">
        <title>Mycena genomes resolve the evolution of fungal bioluminescence.</title>
        <authorList>
            <person name="Tsai I.J."/>
        </authorList>
    </citation>
    <scope>NUCLEOTIDE SEQUENCE</scope>
    <source>
        <strain evidence="2">160909Yilan</strain>
    </source>
</reference>
<feature type="compositionally biased region" description="Low complexity" evidence="1">
    <location>
        <begin position="95"/>
        <end position="108"/>
    </location>
</feature>
<organism evidence="2 3">
    <name type="scientific">Mycena sanguinolenta</name>
    <dbReference type="NCBI Taxonomy" id="230812"/>
    <lineage>
        <taxon>Eukaryota</taxon>
        <taxon>Fungi</taxon>
        <taxon>Dikarya</taxon>
        <taxon>Basidiomycota</taxon>
        <taxon>Agaricomycotina</taxon>
        <taxon>Agaricomycetes</taxon>
        <taxon>Agaricomycetidae</taxon>
        <taxon>Agaricales</taxon>
        <taxon>Marasmiineae</taxon>
        <taxon>Mycenaceae</taxon>
        <taxon>Mycena</taxon>
    </lineage>
</organism>
<name>A0A8H6Y3L4_9AGAR</name>
<feature type="compositionally biased region" description="Polar residues" evidence="1">
    <location>
        <begin position="15"/>
        <end position="32"/>
    </location>
</feature>
<evidence type="ECO:0000313" key="2">
    <source>
        <dbReference type="EMBL" id="KAF7351095.1"/>
    </source>
</evidence>
<dbReference type="OrthoDB" id="3061363at2759"/>
<feature type="compositionally biased region" description="Low complexity" evidence="1">
    <location>
        <begin position="132"/>
        <end position="151"/>
    </location>
</feature>
<feature type="region of interest" description="Disordered" evidence="1">
    <location>
        <begin position="1"/>
        <end position="78"/>
    </location>
</feature>
<comment type="caution">
    <text evidence="2">The sequence shown here is derived from an EMBL/GenBank/DDBJ whole genome shotgun (WGS) entry which is preliminary data.</text>
</comment>
<dbReference type="EMBL" id="JACAZH010000014">
    <property type="protein sequence ID" value="KAF7351095.1"/>
    <property type="molecule type" value="Genomic_DNA"/>
</dbReference>
<evidence type="ECO:0000313" key="3">
    <source>
        <dbReference type="Proteomes" id="UP000623467"/>
    </source>
</evidence>
<sequence length="214" mass="21504">MSKSSTATLPKIPTQLPQKSAWSKGPPQSTTVPSPRSQSPAPPSPSNAPHLTHSRRPSTLGQGVPIKEGVSIPRNNVGAVKQGSAVTFGSIDDVSAPISSSPAATPAIKSEGVKSFGSVPATTSSVGHVNGKASISKPATASTSASASTSSTPPPSTPTATPAKPKVDVRMFFRTPTAPAPADPPTSSPVYTSVLSSSTATAAAKFLPTGATWW</sequence>
<gene>
    <name evidence="2" type="ORF">MSAN_01672000</name>
</gene>
<proteinExistence type="predicted"/>
<dbReference type="AlphaFoldDB" id="A0A8H6Y3L4"/>